<evidence type="ECO:0000313" key="2">
    <source>
        <dbReference type="EMBL" id="CEK65677.1"/>
    </source>
</evidence>
<reference evidence="2" key="1">
    <citation type="submission" date="2014-12" db="EMBL/GenBank/DDBJ databases">
        <title>Insight into the proteome of Arion vulgaris.</title>
        <authorList>
            <person name="Aradska J."/>
            <person name="Bulat T."/>
            <person name="Smidak R."/>
            <person name="Sarate P."/>
            <person name="Gangsoo J."/>
            <person name="Sialana F."/>
            <person name="Bilban M."/>
            <person name="Lubec G."/>
        </authorList>
    </citation>
    <scope>NUCLEOTIDE SEQUENCE</scope>
    <source>
        <tissue evidence="2">Skin</tissue>
    </source>
</reference>
<dbReference type="EMBL" id="HACG01018812">
    <property type="protein sequence ID" value="CEK65677.1"/>
    <property type="molecule type" value="Transcribed_RNA"/>
</dbReference>
<dbReference type="Pfam" id="PF13898">
    <property type="entry name" value="MINDY-3_4_CD"/>
    <property type="match status" value="1"/>
</dbReference>
<sequence>MQQEETRLTVSTINQSYKRPTIDDDLVPPLEHCIRTKWEDAEIDWNGTEPIL</sequence>
<gene>
    <name evidence="2" type="primary">ORF55881</name>
</gene>
<feature type="domain" description="Deubiquitinating enzyme MINDY-3/4 conserved" evidence="1">
    <location>
        <begin position="2"/>
        <end position="47"/>
    </location>
</feature>
<evidence type="ECO:0000259" key="1">
    <source>
        <dbReference type="Pfam" id="PF13898"/>
    </source>
</evidence>
<proteinExistence type="predicted"/>
<name>A0A0B6ZB67_9EUPU</name>
<organism evidence="2">
    <name type="scientific">Arion vulgaris</name>
    <dbReference type="NCBI Taxonomy" id="1028688"/>
    <lineage>
        <taxon>Eukaryota</taxon>
        <taxon>Metazoa</taxon>
        <taxon>Spiralia</taxon>
        <taxon>Lophotrochozoa</taxon>
        <taxon>Mollusca</taxon>
        <taxon>Gastropoda</taxon>
        <taxon>Heterobranchia</taxon>
        <taxon>Euthyneura</taxon>
        <taxon>Panpulmonata</taxon>
        <taxon>Eupulmonata</taxon>
        <taxon>Stylommatophora</taxon>
        <taxon>Helicina</taxon>
        <taxon>Arionoidea</taxon>
        <taxon>Arionidae</taxon>
        <taxon>Arion</taxon>
    </lineage>
</organism>
<dbReference type="AlphaFoldDB" id="A0A0B6ZB67"/>
<protein>
    <recommendedName>
        <fullName evidence="1">Deubiquitinating enzyme MINDY-3/4 conserved domain-containing protein</fullName>
    </recommendedName>
</protein>
<accession>A0A0B6ZB67</accession>
<dbReference type="InterPro" id="IPR025257">
    <property type="entry name" value="MINDY-3/4_CD"/>
</dbReference>